<reference evidence="14 15" key="1">
    <citation type="submission" date="2015-09" db="EMBL/GenBank/DDBJ databases">
        <authorList>
            <consortium name="Pathogen Informatics"/>
        </authorList>
    </citation>
    <scope>NUCLEOTIDE SEQUENCE [LARGE SCALE GENOMIC DNA]</scope>
    <source>
        <strain evidence="14 15">2789STDY5834956</strain>
    </source>
</reference>
<feature type="domain" description="Histidine kinase" evidence="13">
    <location>
        <begin position="126"/>
        <end position="331"/>
    </location>
</feature>
<dbReference type="InterPro" id="IPR050351">
    <property type="entry name" value="BphY/WalK/GraS-like"/>
</dbReference>
<dbReference type="PANTHER" id="PTHR45453">
    <property type="entry name" value="PHOSPHATE REGULON SENSOR PROTEIN PHOR"/>
    <property type="match status" value="1"/>
</dbReference>
<keyword evidence="4" id="KW-1003">Cell membrane</keyword>
<dbReference type="SUPFAM" id="SSF55874">
    <property type="entry name" value="ATPase domain of HSP90 chaperone/DNA topoisomerase II/histidine kinase"/>
    <property type="match status" value="1"/>
</dbReference>
<evidence type="ECO:0000256" key="4">
    <source>
        <dbReference type="ARBA" id="ARBA00022475"/>
    </source>
</evidence>
<dbReference type="SUPFAM" id="SSF47384">
    <property type="entry name" value="Homodimeric domain of signal transducing histidine kinase"/>
    <property type="match status" value="1"/>
</dbReference>
<dbReference type="PROSITE" id="PS50109">
    <property type="entry name" value="HIS_KIN"/>
    <property type="match status" value="1"/>
</dbReference>
<dbReference type="Pfam" id="PF02518">
    <property type="entry name" value="HATPase_c"/>
    <property type="match status" value="1"/>
</dbReference>
<protein>
    <recommendedName>
        <fullName evidence="3">histidine kinase</fullName>
        <ecNumber evidence="3">2.7.13.3</ecNumber>
    </recommendedName>
</protein>
<dbReference type="AlphaFoldDB" id="A0A174SY87"/>
<keyword evidence="5" id="KW-0597">Phosphoprotein</keyword>
<dbReference type="InterPro" id="IPR003661">
    <property type="entry name" value="HisK_dim/P_dom"/>
</dbReference>
<keyword evidence="7 12" id="KW-0812">Transmembrane</keyword>
<dbReference type="EC" id="2.7.13.3" evidence="3"/>
<dbReference type="InterPro" id="IPR004358">
    <property type="entry name" value="Sig_transdc_His_kin-like_C"/>
</dbReference>
<evidence type="ECO:0000256" key="3">
    <source>
        <dbReference type="ARBA" id="ARBA00012438"/>
    </source>
</evidence>
<dbReference type="Proteomes" id="UP000095563">
    <property type="component" value="Unassembled WGS sequence"/>
</dbReference>
<dbReference type="InterPro" id="IPR036097">
    <property type="entry name" value="HisK_dim/P_sf"/>
</dbReference>
<dbReference type="EMBL" id="CZBO01000002">
    <property type="protein sequence ID" value="CUQ00090.1"/>
    <property type="molecule type" value="Genomic_DNA"/>
</dbReference>
<keyword evidence="9 12" id="KW-1133">Transmembrane helix</keyword>
<evidence type="ECO:0000313" key="14">
    <source>
        <dbReference type="EMBL" id="CUQ00090.1"/>
    </source>
</evidence>
<comment type="subcellular location">
    <subcellularLocation>
        <location evidence="2">Cell membrane</location>
        <topology evidence="2">Multi-pass membrane protein</topology>
    </subcellularLocation>
</comment>
<keyword evidence="6 14" id="KW-0808">Transferase</keyword>
<evidence type="ECO:0000256" key="12">
    <source>
        <dbReference type="SAM" id="Phobius"/>
    </source>
</evidence>
<dbReference type="GO" id="GO:0000155">
    <property type="term" value="F:phosphorelay sensor kinase activity"/>
    <property type="evidence" value="ECO:0007669"/>
    <property type="project" value="InterPro"/>
</dbReference>
<dbReference type="GO" id="GO:0004721">
    <property type="term" value="F:phosphoprotein phosphatase activity"/>
    <property type="evidence" value="ECO:0007669"/>
    <property type="project" value="TreeGrafter"/>
</dbReference>
<accession>A0A174SY87</accession>
<sequence length="335" mass="38815">MRFIDYLKDKCIFLIINLGIFLILTIFMNLLNFGSAVISFLFAVWFGPLLLYMIIEFIREKKFFDDLKEITENLDKKFLITEILKEPGFIEGKIFYNALREANKDMHEHVNIYKNKQKDYRDYIEMWVHEIKTPIASSKLIIENNKNEVTTNIDKELKKIDGMIEQVLYYSKSDEANKDYIVKEFPLKNVVMNVVKKNSRDFIEKRISLEFGDISENVFTDIKWVEFIINQLVVNSLKYTKQGGKIKISSEKNKKNIVLIIEDNGVGISDKDIKRVFLKGFTGENGRIFGKSTGMGLYLCEKLCKKLGLGIKLTSKQGVGTTVRIVFPQGGNTKF</sequence>
<dbReference type="InterPro" id="IPR036890">
    <property type="entry name" value="HATPase_C_sf"/>
</dbReference>
<evidence type="ECO:0000313" key="15">
    <source>
        <dbReference type="Proteomes" id="UP000095563"/>
    </source>
</evidence>
<dbReference type="GO" id="GO:0016036">
    <property type="term" value="P:cellular response to phosphate starvation"/>
    <property type="evidence" value="ECO:0007669"/>
    <property type="project" value="TreeGrafter"/>
</dbReference>
<evidence type="ECO:0000256" key="6">
    <source>
        <dbReference type="ARBA" id="ARBA00022679"/>
    </source>
</evidence>
<dbReference type="Gene3D" id="3.30.565.10">
    <property type="entry name" value="Histidine kinase-like ATPase, C-terminal domain"/>
    <property type="match status" value="1"/>
</dbReference>
<proteinExistence type="predicted"/>
<evidence type="ECO:0000256" key="9">
    <source>
        <dbReference type="ARBA" id="ARBA00022989"/>
    </source>
</evidence>
<dbReference type="InterPro" id="IPR003594">
    <property type="entry name" value="HATPase_dom"/>
</dbReference>
<keyword evidence="11 12" id="KW-0472">Membrane</keyword>
<feature type="transmembrane region" description="Helical" evidence="12">
    <location>
        <begin position="12"/>
        <end position="31"/>
    </location>
</feature>
<evidence type="ECO:0000256" key="2">
    <source>
        <dbReference type="ARBA" id="ARBA00004651"/>
    </source>
</evidence>
<evidence type="ECO:0000256" key="11">
    <source>
        <dbReference type="ARBA" id="ARBA00023136"/>
    </source>
</evidence>
<organism evidence="14 15">
    <name type="scientific">Clostridium baratii</name>
    <dbReference type="NCBI Taxonomy" id="1561"/>
    <lineage>
        <taxon>Bacteria</taxon>
        <taxon>Bacillati</taxon>
        <taxon>Bacillota</taxon>
        <taxon>Clostridia</taxon>
        <taxon>Eubacteriales</taxon>
        <taxon>Clostridiaceae</taxon>
        <taxon>Clostridium</taxon>
    </lineage>
</organism>
<dbReference type="SMART" id="SM00387">
    <property type="entry name" value="HATPase_c"/>
    <property type="match status" value="1"/>
</dbReference>
<keyword evidence="10" id="KW-0902">Two-component regulatory system</keyword>
<dbReference type="InterPro" id="IPR005467">
    <property type="entry name" value="His_kinase_dom"/>
</dbReference>
<evidence type="ECO:0000256" key="7">
    <source>
        <dbReference type="ARBA" id="ARBA00022692"/>
    </source>
</evidence>
<dbReference type="GO" id="GO:0005886">
    <property type="term" value="C:plasma membrane"/>
    <property type="evidence" value="ECO:0007669"/>
    <property type="project" value="UniProtKB-SubCell"/>
</dbReference>
<keyword evidence="8 14" id="KW-0418">Kinase</keyword>
<dbReference type="CDD" id="cd00082">
    <property type="entry name" value="HisKA"/>
    <property type="match status" value="1"/>
</dbReference>
<comment type="catalytic activity">
    <reaction evidence="1">
        <text>ATP + protein L-histidine = ADP + protein N-phospho-L-histidine.</text>
        <dbReference type="EC" id="2.7.13.3"/>
    </reaction>
</comment>
<gene>
    <name evidence="14" type="primary">graS</name>
    <name evidence="14" type="ORF">ERS852568_01503</name>
</gene>
<evidence type="ECO:0000256" key="5">
    <source>
        <dbReference type="ARBA" id="ARBA00022553"/>
    </source>
</evidence>
<dbReference type="PANTHER" id="PTHR45453:SF2">
    <property type="entry name" value="HISTIDINE KINASE"/>
    <property type="match status" value="1"/>
</dbReference>
<dbReference type="RefSeq" id="WP_055207446.1">
    <property type="nucleotide sequence ID" value="NZ_CZBO01000002.1"/>
</dbReference>
<feature type="transmembrane region" description="Helical" evidence="12">
    <location>
        <begin position="37"/>
        <end position="58"/>
    </location>
</feature>
<name>A0A174SY87_9CLOT</name>
<dbReference type="PRINTS" id="PR00344">
    <property type="entry name" value="BCTRLSENSOR"/>
</dbReference>
<evidence type="ECO:0000256" key="8">
    <source>
        <dbReference type="ARBA" id="ARBA00022777"/>
    </source>
</evidence>
<evidence type="ECO:0000256" key="10">
    <source>
        <dbReference type="ARBA" id="ARBA00023012"/>
    </source>
</evidence>
<evidence type="ECO:0000259" key="13">
    <source>
        <dbReference type="PROSITE" id="PS50109"/>
    </source>
</evidence>
<evidence type="ECO:0000256" key="1">
    <source>
        <dbReference type="ARBA" id="ARBA00000085"/>
    </source>
</evidence>